<dbReference type="InterPro" id="IPR037121">
    <property type="entry name" value="Ribosomal_bL25_C"/>
</dbReference>
<dbReference type="InterPro" id="IPR029751">
    <property type="entry name" value="Ribosomal_L25_dom"/>
</dbReference>
<dbReference type="PANTHER" id="PTHR33284:SF1">
    <property type="entry name" value="RIBOSOMAL PROTEIN L25_GLN-TRNA SYNTHETASE, ANTI-CODON-BINDING DOMAIN-CONTAINING PROTEIN"/>
    <property type="match status" value="1"/>
</dbReference>
<name>A0A1D2L6R4_BROTH</name>
<keyword evidence="3 5" id="KW-0689">Ribosomal protein</keyword>
<dbReference type="Gene3D" id="2.40.240.10">
    <property type="entry name" value="Ribosomal Protein L25, Chain P"/>
    <property type="match status" value="1"/>
</dbReference>
<keyword evidence="2 5" id="KW-0694">RNA-binding</keyword>
<keyword evidence="1 5" id="KW-0699">rRNA-binding</keyword>
<evidence type="ECO:0000256" key="6">
    <source>
        <dbReference type="SAM" id="MobiDB-lite"/>
    </source>
</evidence>
<comment type="function">
    <text evidence="5">This is one of the proteins that binds to the 5S RNA in the ribosome where it forms part of the central protuberance.</text>
</comment>
<dbReference type="InterPro" id="IPR020930">
    <property type="entry name" value="Ribosomal_uL5_bac-type"/>
</dbReference>
<dbReference type="STRING" id="2756.BFR44_05630"/>
<evidence type="ECO:0000313" key="11">
    <source>
        <dbReference type="Proteomes" id="UP000243591"/>
    </source>
</evidence>
<dbReference type="PANTHER" id="PTHR33284">
    <property type="entry name" value="RIBOSOMAL PROTEIN L25/GLN-TRNA SYNTHETASE, ANTI-CODON-BINDING DOMAIN-CONTAINING PROTEIN"/>
    <property type="match status" value="1"/>
</dbReference>
<gene>
    <name evidence="5 10" type="primary">ctc</name>
    <name evidence="5" type="synonym">rplY</name>
    <name evidence="10" type="ORF">BTBSAS_60017</name>
    <name evidence="9" type="ORF">CNY62_06175</name>
</gene>
<dbReference type="CDD" id="cd00495">
    <property type="entry name" value="Ribosomal_L25_TL5_CTC"/>
    <property type="match status" value="1"/>
</dbReference>
<keyword evidence="11" id="KW-1185">Reference proteome</keyword>
<dbReference type="InterPro" id="IPR001021">
    <property type="entry name" value="Ribosomal_bL25_long"/>
</dbReference>
<dbReference type="AlphaFoldDB" id="A0A1D2L6R4"/>
<accession>A0A1D2L6R4</accession>
<protein>
    <recommendedName>
        <fullName evidence="5">Large ribosomal subunit protein bL25</fullName>
    </recommendedName>
    <alternativeName>
        <fullName evidence="5">General stress protein CTC</fullName>
    </alternativeName>
</protein>
<evidence type="ECO:0000256" key="5">
    <source>
        <dbReference type="HAMAP-Rule" id="MF_01334"/>
    </source>
</evidence>
<feature type="compositionally biased region" description="Acidic residues" evidence="6">
    <location>
        <begin position="185"/>
        <end position="194"/>
    </location>
</feature>
<dbReference type="Proteomes" id="UP000243591">
    <property type="component" value="Chromosome"/>
</dbReference>
<dbReference type="GO" id="GO:0008097">
    <property type="term" value="F:5S rRNA binding"/>
    <property type="evidence" value="ECO:0007669"/>
    <property type="project" value="InterPro"/>
</dbReference>
<dbReference type="KEGG" id="bths:CNY62_06175"/>
<keyword evidence="4 5" id="KW-0687">Ribonucleoprotein</keyword>
<reference evidence="12" key="3">
    <citation type="submission" date="2018-04" db="EMBL/GenBank/DDBJ databases">
        <authorList>
            <person name="Illikoud N."/>
        </authorList>
    </citation>
    <scope>NUCLEOTIDE SEQUENCE [LARGE SCALE GENOMIC DNA]</scope>
</reference>
<evidence type="ECO:0000259" key="8">
    <source>
        <dbReference type="Pfam" id="PF14693"/>
    </source>
</evidence>
<evidence type="ECO:0000259" key="7">
    <source>
        <dbReference type="Pfam" id="PF01386"/>
    </source>
</evidence>
<dbReference type="InterPro" id="IPR020056">
    <property type="entry name" value="Rbsml_bL25/Gln-tRNA_synth_N"/>
</dbReference>
<evidence type="ECO:0000256" key="3">
    <source>
        <dbReference type="ARBA" id="ARBA00022980"/>
    </source>
</evidence>
<sequence>MTIELKTRPRSLENHSEAKSIRRAGAVPAVVYGYGIKNTNVAVDEIDLIKALRENGRNAVLTLELGGKKTNVILHQYQKHPLNGELVHADFLAVNMKEELETEVAIRLVGEPKDKAGVLEQVLYNVLVSATPSNVPESLEIDISKLTIGDVITVADLTTAKEYAILADAEDVVAILQAPQKLEEATDEVAEAAEPEVINGGEEKE</sequence>
<evidence type="ECO:0000256" key="1">
    <source>
        <dbReference type="ARBA" id="ARBA00022730"/>
    </source>
</evidence>
<dbReference type="EMBL" id="OUNC01000056">
    <property type="protein sequence ID" value="SPP29714.1"/>
    <property type="molecule type" value="Genomic_DNA"/>
</dbReference>
<feature type="region of interest" description="Disordered" evidence="6">
    <location>
        <begin position="185"/>
        <end position="205"/>
    </location>
</feature>
<evidence type="ECO:0000313" key="12">
    <source>
        <dbReference type="Proteomes" id="UP000270190"/>
    </source>
</evidence>
<comment type="subunit">
    <text evidence="5">Part of the 50S ribosomal subunit; part of the 5S rRNA/L5/L18/L25 subcomplex. Contacts the 5S rRNA. Binds to the 5S rRNA independently of L5 and L18.</text>
</comment>
<dbReference type="SUPFAM" id="SSF50715">
    <property type="entry name" value="Ribosomal protein L25-like"/>
    <property type="match status" value="1"/>
</dbReference>
<dbReference type="HAMAP" id="MF_01334">
    <property type="entry name" value="Ribosomal_bL25_CTC"/>
    <property type="match status" value="1"/>
</dbReference>
<feature type="domain" description="Large ribosomal subunit protein bL25 beta" evidence="8">
    <location>
        <begin position="100"/>
        <end position="180"/>
    </location>
</feature>
<comment type="similarity">
    <text evidence="5">Belongs to the bacterial ribosomal protein bL25 family. CTC subfamily.</text>
</comment>
<dbReference type="Pfam" id="PF14693">
    <property type="entry name" value="Ribosomal_TL5_C"/>
    <property type="match status" value="1"/>
</dbReference>
<feature type="domain" description="Large ribosomal subunit protein bL25 L25" evidence="7">
    <location>
        <begin position="5"/>
        <end position="91"/>
    </location>
</feature>
<dbReference type="NCBIfam" id="TIGR00731">
    <property type="entry name" value="bL25_bact_ctc"/>
    <property type="match status" value="1"/>
</dbReference>
<dbReference type="InterPro" id="IPR011035">
    <property type="entry name" value="Ribosomal_bL25/Gln-tRNA_synth"/>
</dbReference>
<reference evidence="10" key="2">
    <citation type="submission" date="2018-04" db="EMBL/GenBank/DDBJ databases">
        <authorList>
            <person name="Go L.Y."/>
            <person name="Mitchell J.A."/>
        </authorList>
    </citation>
    <scope>NUCLEOTIDE SEQUENCE</scope>
    <source>
        <strain evidence="10">BSAS1 3</strain>
    </source>
</reference>
<proteinExistence type="inferred from homology"/>
<dbReference type="Proteomes" id="UP000270190">
    <property type="component" value="Unassembled WGS sequence"/>
</dbReference>
<evidence type="ECO:0000313" key="9">
    <source>
        <dbReference type="EMBL" id="ATF26022.1"/>
    </source>
</evidence>
<evidence type="ECO:0000256" key="2">
    <source>
        <dbReference type="ARBA" id="ARBA00022884"/>
    </source>
</evidence>
<dbReference type="NCBIfam" id="NF004133">
    <property type="entry name" value="PRK05618.2-4"/>
    <property type="match status" value="1"/>
</dbReference>
<organism evidence="9 11">
    <name type="scientific">Brochothrix thermosphacta</name>
    <name type="common">Microbacterium thermosphactum</name>
    <dbReference type="NCBI Taxonomy" id="2756"/>
    <lineage>
        <taxon>Bacteria</taxon>
        <taxon>Bacillati</taxon>
        <taxon>Bacillota</taxon>
        <taxon>Bacilli</taxon>
        <taxon>Bacillales</taxon>
        <taxon>Listeriaceae</taxon>
        <taxon>Brochothrix</taxon>
    </lineage>
</organism>
<dbReference type="Gene3D" id="2.170.120.20">
    <property type="entry name" value="Ribosomal protein L25, beta domain"/>
    <property type="match status" value="1"/>
</dbReference>
<dbReference type="OrthoDB" id="9790002at2"/>
<dbReference type="EMBL" id="CP023483">
    <property type="protein sequence ID" value="ATF26022.1"/>
    <property type="molecule type" value="Genomic_DNA"/>
</dbReference>
<dbReference type="GO" id="GO:0003735">
    <property type="term" value="F:structural constituent of ribosome"/>
    <property type="evidence" value="ECO:0007669"/>
    <property type="project" value="InterPro"/>
</dbReference>
<dbReference type="Pfam" id="PF01386">
    <property type="entry name" value="Ribosomal_L25p"/>
    <property type="match status" value="1"/>
</dbReference>
<dbReference type="InterPro" id="IPR020057">
    <property type="entry name" value="Ribosomal_bL25_b-dom"/>
</dbReference>
<dbReference type="GO" id="GO:0022625">
    <property type="term" value="C:cytosolic large ribosomal subunit"/>
    <property type="evidence" value="ECO:0007669"/>
    <property type="project" value="TreeGrafter"/>
</dbReference>
<evidence type="ECO:0000256" key="4">
    <source>
        <dbReference type="ARBA" id="ARBA00023274"/>
    </source>
</evidence>
<dbReference type="GO" id="GO:0006412">
    <property type="term" value="P:translation"/>
    <property type="evidence" value="ECO:0007669"/>
    <property type="project" value="UniProtKB-UniRule"/>
</dbReference>
<evidence type="ECO:0000313" key="10">
    <source>
        <dbReference type="EMBL" id="SPP29714.1"/>
    </source>
</evidence>
<reference evidence="9 11" key="1">
    <citation type="submission" date="2017-09" db="EMBL/GenBank/DDBJ databases">
        <title>Complete Genome Sequences of Two Strains of the Meat Spoilage Bacterium Brochothrix thermosphacta Isolated from Ground Chicken.</title>
        <authorList>
            <person name="Paoli G.C."/>
            <person name="Wijey C."/>
            <person name="Chen C.-Y."/>
            <person name="Nguyen L."/>
            <person name="Yan X."/>
            <person name="Irwin P.L."/>
        </authorList>
    </citation>
    <scope>NUCLEOTIDE SEQUENCE [LARGE SCALE GENOMIC DNA]</scope>
    <source>
        <strain evidence="9 11">BI</strain>
    </source>
</reference>
<dbReference type="RefSeq" id="WP_069119828.1">
    <property type="nucleotide sequence ID" value="NZ_CBCPHX010000004.1"/>
</dbReference>
<dbReference type="GeneID" id="66537338"/>